<sequence>MRLKKISNQAIATRFTDICFSLCICTIGYKSNSRIELITANAQLVQ</sequence>
<keyword evidence="2" id="KW-1185">Reference proteome</keyword>
<dbReference type="KEGG" id="rsin:B6N60_00258"/>
<protein>
    <submittedName>
        <fullName evidence="1">Uncharacterized protein</fullName>
    </submittedName>
</protein>
<evidence type="ECO:0000313" key="2">
    <source>
        <dbReference type="Proteomes" id="UP000683511"/>
    </source>
</evidence>
<dbReference type="EMBL" id="CP021056">
    <property type="protein sequence ID" value="QXE21581.1"/>
    <property type="molecule type" value="Genomic_DNA"/>
</dbReference>
<name>A0A975T545_9NOST</name>
<dbReference type="AlphaFoldDB" id="A0A975T545"/>
<accession>A0A975T545</accession>
<reference evidence="1" key="1">
    <citation type="submission" date="2017-04" db="EMBL/GenBank/DDBJ databases">
        <title>Genome deletions in a multicellular cyanobacterial endosymbiont for morphological adaptation in marine diatoms.</title>
        <authorList>
            <person name="Wang Y."/>
            <person name="Gao H."/>
            <person name="Li R."/>
            <person name="Xu X."/>
        </authorList>
    </citation>
    <scope>NUCLEOTIDE SEQUENCE</scope>
    <source>
        <strain evidence="1">FACHB 800</strain>
    </source>
</reference>
<evidence type="ECO:0000313" key="1">
    <source>
        <dbReference type="EMBL" id="QXE21581.1"/>
    </source>
</evidence>
<gene>
    <name evidence="1" type="ORF">B6N60_00258</name>
</gene>
<proteinExistence type="predicted"/>
<dbReference type="Proteomes" id="UP000683511">
    <property type="component" value="Chromosome"/>
</dbReference>
<organism evidence="1 2">
    <name type="scientific">Richelia sinica FACHB-800</name>
    <dbReference type="NCBI Taxonomy" id="1357546"/>
    <lineage>
        <taxon>Bacteria</taxon>
        <taxon>Bacillati</taxon>
        <taxon>Cyanobacteriota</taxon>
        <taxon>Cyanophyceae</taxon>
        <taxon>Nostocales</taxon>
        <taxon>Nostocaceae</taxon>
        <taxon>Richelia</taxon>
    </lineage>
</organism>